<feature type="transmembrane region" description="Helical" evidence="2">
    <location>
        <begin position="12"/>
        <end position="32"/>
    </location>
</feature>
<sequence>MEEILKVGVLEICNTFVLIFFFFCSYASLLVGCVDFTVHLPNGLGVQRIGDEDDEMDGSDHAVQKLVIVTQETRYGEDDRTSAAGSEPMSNEVASKINDGLFFYEQELRANRSINLRSSNGLGTRDRASRSPSMANGFRNSKFSVSPGNSGSEESGHVSSRRRQNKVFNKQQSSQNQRLFSSNLRNHGSVRNRHGSILSESPPSNSVGFFFGSTPPDSHGPGSSKLSASPHGIPSGSSPPVGSMPKPFPPFQHPSHQLLEENGFKQQKYLKYHKRCLNDRKKLGIGCSEEMNKLYRFWSFFLRDRFNPSMYIEFRKLALEDAASNYNYGLECLFRFYSYGLERHFREDIYEDFEQITLEFYNKGNLYGLEKYWAFHHFQEAPSNKSIRKHPELERLLKEEYRCLDDFKRKVAKENNCSNNSTPGVPRENREIPFPGQSRNKSNLSRELELTAH</sequence>
<dbReference type="GO" id="GO:0048255">
    <property type="term" value="P:mRNA stabilization"/>
    <property type="evidence" value="ECO:0007669"/>
    <property type="project" value="InterPro"/>
</dbReference>
<keyword evidence="2" id="KW-0812">Transmembrane</keyword>
<gene>
    <name evidence="3" type="ORF">FRX31_009273</name>
</gene>
<evidence type="ECO:0000256" key="2">
    <source>
        <dbReference type="SAM" id="Phobius"/>
    </source>
</evidence>
<comment type="caution">
    <text evidence="3">The sequence shown here is derived from an EMBL/GenBank/DDBJ whole genome shotgun (WGS) entry which is preliminary data.</text>
</comment>
<name>A0A7J6WX93_THATH</name>
<dbReference type="SMART" id="SM00684">
    <property type="entry name" value="DM15"/>
    <property type="match status" value="3"/>
</dbReference>
<proteinExistence type="predicted"/>
<evidence type="ECO:0000313" key="4">
    <source>
        <dbReference type="Proteomes" id="UP000554482"/>
    </source>
</evidence>
<evidence type="ECO:0000256" key="1">
    <source>
        <dbReference type="SAM" id="MobiDB-lite"/>
    </source>
</evidence>
<dbReference type="GO" id="GO:0000339">
    <property type="term" value="F:RNA cap binding"/>
    <property type="evidence" value="ECO:0007669"/>
    <property type="project" value="InterPro"/>
</dbReference>
<feature type="region of interest" description="Disordered" evidence="1">
    <location>
        <begin position="415"/>
        <end position="453"/>
    </location>
</feature>
<dbReference type="InterPro" id="IPR006607">
    <property type="entry name" value="DM15"/>
</dbReference>
<evidence type="ECO:0000313" key="3">
    <source>
        <dbReference type="EMBL" id="KAF5201140.1"/>
    </source>
</evidence>
<organism evidence="3 4">
    <name type="scientific">Thalictrum thalictroides</name>
    <name type="common">Rue-anemone</name>
    <name type="synonym">Anemone thalictroides</name>
    <dbReference type="NCBI Taxonomy" id="46969"/>
    <lineage>
        <taxon>Eukaryota</taxon>
        <taxon>Viridiplantae</taxon>
        <taxon>Streptophyta</taxon>
        <taxon>Embryophyta</taxon>
        <taxon>Tracheophyta</taxon>
        <taxon>Spermatophyta</taxon>
        <taxon>Magnoliopsida</taxon>
        <taxon>Ranunculales</taxon>
        <taxon>Ranunculaceae</taxon>
        <taxon>Thalictroideae</taxon>
        <taxon>Thalictrum</taxon>
    </lineage>
</organism>
<dbReference type="PROSITE" id="PS51257">
    <property type="entry name" value="PROKAR_LIPOPROTEIN"/>
    <property type="match status" value="1"/>
</dbReference>
<dbReference type="OrthoDB" id="340227at2759"/>
<dbReference type="Pfam" id="PF21071">
    <property type="entry name" value="LARP1_HEAT"/>
    <property type="match status" value="1"/>
</dbReference>
<dbReference type="EMBL" id="JABWDY010009834">
    <property type="protein sequence ID" value="KAF5201140.1"/>
    <property type="molecule type" value="Genomic_DNA"/>
</dbReference>
<feature type="compositionally biased region" description="Polar residues" evidence="1">
    <location>
        <begin position="130"/>
        <end position="153"/>
    </location>
</feature>
<feature type="compositionally biased region" description="Basic and acidic residues" evidence="1">
    <location>
        <begin position="444"/>
        <end position="453"/>
    </location>
</feature>
<protein>
    <submittedName>
        <fullName evidence="3">La-related protein</fullName>
    </submittedName>
</protein>
<keyword evidence="2" id="KW-0472">Membrane</keyword>
<feature type="region of interest" description="Disordered" evidence="1">
    <location>
        <begin position="117"/>
        <end position="179"/>
    </location>
</feature>
<reference evidence="3 4" key="1">
    <citation type="submission" date="2020-06" db="EMBL/GenBank/DDBJ databases">
        <title>Transcriptomic and genomic resources for Thalictrum thalictroides and T. hernandezii: Facilitating candidate gene discovery in an emerging model plant lineage.</title>
        <authorList>
            <person name="Arias T."/>
            <person name="Riano-Pachon D.M."/>
            <person name="Di Stilio V.S."/>
        </authorList>
    </citation>
    <scope>NUCLEOTIDE SEQUENCE [LARGE SCALE GENOMIC DNA]</scope>
    <source>
        <strain evidence="4">cv. WT478/WT964</strain>
        <tissue evidence="3">Leaves</tissue>
    </source>
</reference>
<feature type="compositionally biased region" description="Low complexity" evidence="1">
    <location>
        <begin position="227"/>
        <end position="245"/>
    </location>
</feature>
<dbReference type="Proteomes" id="UP000554482">
    <property type="component" value="Unassembled WGS sequence"/>
</dbReference>
<accession>A0A7J6WX93</accession>
<keyword evidence="2" id="KW-1133">Transmembrane helix</keyword>
<feature type="region of interest" description="Disordered" evidence="1">
    <location>
        <begin position="207"/>
        <end position="254"/>
    </location>
</feature>
<feature type="compositionally biased region" description="Polar residues" evidence="1">
    <location>
        <begin position="166"/>
        <end position="179"/>
    </location>
</feature>
<dbReference type="AlphaFoldDB" id="A0A7J6WX93"/>
<keyword evidence="4" id="KW-1185">Reference proteome</keyword>